<evidence type="ECO:0000259" key="1">
    <source>
        <dbReference type="PROSITE" id="PS50848"/>
    </source>
</evidence>
<dbReference type="GO" id="GO:0005737">
    <property type="term" value="C:cytoplasm"/>
    <property type="evidence" value="ECO:0007669"/>
    <property type="project" value="UniProtKB-ARBA"/>
</dbReference>
<feature type="domain" description="START" evidence="1">
    <location>
        <begin position="33"/>
        <end position="218"/>
    </location>
</feature>
<accession>A0A060N1D9</accession>
<protein>
    <recommendedName>
        <fullName evidence="1">START domain-containing protein</fullName>
    </recommendedName>
</protein>
<dbReference type="PANTHER" id="PTHR19308">
    <property type="entry name" value="PHOSPHATIDYLCHOLINE TRANSFER PROTEIN"/>
    <property type="match status" value="1"/>
</dbReference>
<proteinExistence type="evidence at transcript level"/>
<sequence>MSVEIEYCSTVNTKEEIIKKSEELKEWIDKAINEKWNPLSYNNPEITLVDQPQQEYKHLVMSSCTINANIEKVYNFLIHSTFEEQKKYDTDLLEFERDQRFEDEGCEIARVCYKAPWPVTAREFVGVQNWFQRDGKYYLLQESVNYPTKWTTPNKNYVRGYKKSGLVLKPLGDNKIEVHRVVVIDARGSIPGWLAGTAEKDDAGRLFEMKKYFEANFA</sequence>
<dbReference type="InterPro" id="IPR002913">
    <property type="entry name" value="START_lipid-bd_dom"/>
</dbReference>
<organism evidence="2">
    <name type="scientific">Entamoeba histolytica</name>
    <dbReference type="NCBI Taxonomy" id="5759"/>
    <lineage>
        <taxon>Eukaryota</taxon>
        <taxon>Amoebozoa</taxon>
        <taxon>Evosea</taxon>
        <taxon>Archamoebae</taxon>
        <taxon>Mastigamoebida</taxon>
        <taxon>Entamoebidae</taxon>
        <taxon>Entamoeba</taxon>
    </lineage>
</organism>
<dbReference type="GO" id="GO:0008289">
    <property type="term" value="F:lipid binding"/>
    <property type="evidence" value="ECO:0007669"/>
    <property type="project" value="InterPro"/>
</dbReference>
<dbReference type="Gene3D" id="3.30.530.20">
    <property type="match status" value="1"/>
</dbReference>
<dbReference type="InterPro" id="IPR051213">
    <property type="entry name" value="START_lipid_transfer"/>
</dbReference>
<dbReference type="VEuPathDB" id="AmoebaDB:EHI_080260"/>
<dbReference type="VEuPathDB" id="AmoebaDB:EHI5A_061900"/>
<dbReference type="Pfam" id="PF01852">
    <property type="entry name" value="START"/>
    <property type="match status" value="1"/>
</dbReference>
<dbReference type="CDD" id="cd00177">
    <property type="entry name" value="START"/>
    <property type="match status" value="1"/>
</dbReference>
<dbReference type="VEuPathDB" id="AmoebaDB:EHI8A_035210"/>
<name>A0A060N1D9_ENTHI</name>
<dbReference type="EMBL" id="AK419022">
    <property type="protein sequence ID" value="BAN37745.1"/>
    <property type="molecule type" value="mRNA"/>
</dbReference>
<dbReference type="InterPro" id="IPR023393">
    <property type="entry name" value="START-like_dom_sf"/>
</dbReference>
<dbReference type="VEuPathDB" id="AmoebaDB:EHI7A_035230"/>
<dbReference type="AlphaFoldDB" id="A0A060N1D9"/>
<dbReference type="FunFam" id="3.30.530.20:FF:000076">
    <property type="entry name" value="START domain containing protein"/>
    <property type="match status" value="1"/>
</dbReference>
<dbReference type="VEuPathDB" id="AmoebaDB:KM1_073760"/>
<dbReference type="SUPFAM" id="SSF55961">
    <property type="entry name" value="Bet v1-like"/>
    <property type="match status" value="1"/>
</dbReference>
<dbReference type="PANTHER" id="PTHR19308:SF55">
    <property type="entry name" value="START DOMAIN-CONTAINING PROTEIN"/>
    <property type="match status" value="1"/>
</dbReference>
<reference evidence="2" key="1">
    <citation type="submission" date="2012-06" db="EMBL/GenBank/DDBJ databases">
        <title>Short 5' UTR of Entamoeba genes.</title>
        <authorList>
            <person name="Hiranuka K."/>
            <person name="Kumagai M."/>
            <person name="Wakaguri H."/>
            <person name="Suzuki Y."/>
            <person name="Sugano S."/>
            <person name="Watanabe J."/>
            <person name="Makioka A."/>
        </authorList>
    </citation>
    <scope>NUCLEOTIDE SEQUENCE</scope>
    <source>
        <strain evidence="2">HM-1:IMSS</strain>
    </source>
</reference>
<evidence type="ECO:0000313" key="2">
    <source>
        <dbReference type="EMBL" id="BAN37745.1"/>
    </source>
</evidence>
<dbReference type="PROSITE" id="PS50848">
    <property type="entry name" value="START"/>
    <property type="match status" value="1"/>
</dbReference>